<dbReference type="GO" id="GO:0005634">
    <property type="term" value="C:nucleus"/>
    <property type="evidence" value="ECO:0007669"/>
    <property type="project" value="TreeGrafter"/>
</dbReference>
<name>A0A1R2B2W1_9CILI</name>
<dbReference type="InterPro" id="IPR026590">
    <property type="entry name" value="Ssirtuin_cat_dom"/>
</dbReference>
<gene>
    <name evidence="6" type="ORF">SteCoe_30793</name>
</gene>
<dbReference type="EMBL" id="MPUH01001024">
    <property type="protein sequence ID" value="OMJ71089.1"/>
    <property type="molecule type" value="Genomic_DNA"/>
</dbReference>
<keyword evidence="2" id="KW-0520">NAD</keyword>
<keyword evidence="3" id="KW-0862">Zinc</keyword>
<dbReference type="InterPro" id="IPR029035">
    <property type="entry name" value="DHS-like_NAD/FAD-binding_dom"/>
</dbReference>
<keyword evidence="1" id="KW-0808">Transferase</keyword>
<dbReference type="GO" id="GO:0046872">
    <property type="term" value="F:metal ion binding"/>
    <property type="evidence" value="ECO:0007669"/>
    <property type="project" value="UniProtKB-KW"/>
</dbReference>
<feature type="binding site" evidence="3">
    <location>
        <position position="330"/>
    </location>
    <ligand>
        <name>Zn(2+)</name>
        <dbReference type="ChEBI" id="CHEBI:29105"/>
    </ligand>
</feature>
<sequence length="451" mass="50943">MNCQSCEKLICCPEHCCDWDNCRCKDCESCGGIGGERVKIPSSSTSARSTNTNFTDDLFSGGLRTHKKEPERSIKDIIQEQAKERLRKQQIEDNLRQAEIESKNQIERARHNEIIASSKAAVEKNKQLLESTAETIDRLRNVINGVKETEKKFKDFQDEFDRIINTGLLSCLGSFEEFTDIDKSYGIARKTTIEEIVSIISSHNSIAIITGAGVSAESGVFTYKNNSETWEIGGKKLSLQEVMNINILESNPLEFWQNIQYNRVRFASCNANKVHYALSDFIQYYNNIGRKASLITQNIDGLDRKILGKNPNLYEIHGNTHEMRCKLNCCEIIFPCPPLNDMIATVPMCPKCGGLARPNVLLYGEGYTEEWYRAETASEVVKSADVLIIIGTQSKCGFPAQRIREFIKSRKHIIEINVEPVIEFGNTYVLPRSCGEVVPQFVKAIKSKVKK</sequence>
<dbReference type="Proteomes" id="UP000187209">
    <property type="component" value="Unassembled WGS sequence"/>
</dbReference>
<dbReference type="Gene3D" id="3.30.1600.10">
    <property type="entry name" value="SIR2/SIRT2 'Small Domain"/>
    <property type="match status" value="1"/>
</dbReference>
<dbReference type="InterPro" id="IPR026591">
    <property type="entry name" value="Sirtuin_cat_small_dom_sf"/>
</dbReference>
<dbReference type="InterPro" id="IPR050134">
    <property type="entry name" value="NAD-dep_sirtuin_deacylases"/>
</dbReference>
<dbReference type="PANTHER" id="PTHR11085">
    <property type="entry name" value="NAD-DEPENDENT PROTEIN DEACYLASE SIRTUIN-5, MITOCHONDRIAL-RELATED"/>
    <property type="match status" value="1"/>
</dbReference>
<feature type="active site" description="Proton acceptor" evidence="3">
    <location>
        <position position="317"/>
    </location>
</feature>
<dbReference type="Gene3D" id="3.40.50.1220">
    <property type="entry name" value="TPP-binding domain"/>
    <property type="match status" value="1"/>
</dbReference>
<dbReference type="PANTHER" id="PTHR11085:SF10">
    <property type="entry name" value="NAD-DEPENDENT PROTEIN DEACYLASE SIRTUIN-5, MITOCHONDRIAL-RELATED"/>
    <property type="match status" value="1"/>
</dbReference>
<evidence type="ECO:0000256" key="1">
    <source>
        <dbReference type="ARBA" id="ARBA00022679"/>
    </source>
</evidence>
<dbReference type="GO" id="GO:0070403">
    <property type="term" value="F:NAD+ binding"/>
    <property type="evidence" value="ECO:0007669"/>
    <property type="project" value="InterPro"/>
</dbReference>
<evidence type="ECO:0000313" key="7">
    <source>
        <dbReference type="Proteomes" id="UP000187209"/>
    </source>
</evidence>
<dbReference type="GO" id="GO:0017136">
    <property type="term" value="F:histone deacetylase activity, NAD-dependent"/>
    <property type="evidence" value="ECO:0007669"/>
    <property type="project" value="TreeGrafter"/>
</dbReference>
<dbReference type="InterPro" id="IPR003000">
    <property type="entry name" value="Sirtuin"/>
</dbReference>
<dbReference type="Pfam" id="PF02146">
    <property type="entry name" value="SIR2"/>
    <property type="match status" value="1"/>
</dbReference>
<organism evidence="6 7">
    <name type="scientific">Stentor coeruleus</name>
    <dbReference type="NCBI Taxonomy" id="5963"/>
    <lineage>
        <taxon>Eukaryota</taxon>
        <taxon>Sar</taxon>
        <taxon>Alveolata</taxon>
        <taxon>Ciliophora</taxon>
        <taxon>Postciliodesmatophora</taxon>
        <taxon>Heterotrichea</taxon>
        <taxon>Heterotrichida</taxon>
        <taxon>Stentoridae</taxon>
        <taxon>Stentor</taxon>
    </lineage>
</organism>
<proteinExistence type="predicted"/>
<evidence type="ECO:0000256" key="2">
    <source>
        <dbReference type="ARBA" id="ARBA00023027"/>
    </source>
</evidence>
<keyword evidence="4" id="KW-0175">Coiled coil</keyword>
<dbReference type="OrthoDB" id="424302at2759"/>
<feature type="domain" description="Deacetylase sirtuin-type" evidence="5">
    <location>
        <begin position="186"/>
        <end position="448"/>
    </location>
</feature>
<feature type="binding site" evidence="3">
    <location>
        <position position="352"/>
    </location>
    <ligand>
        <name>Zn(2+)</name>
        <dbReference type="ChEBI" id="CHEBI:29105"/>
    </ligand>
</feature>
<evidence type="ECO:0000256" key="3">
    <source>
        <dbReference type="PROSITE-ProRule" id="PRU00236"/>
    </source>
</evidence>
<feature type="binding site" evidence="3">
    <location>
        <position position="325"/>
    </location>
    <ligand>
        <name>Zn(2+)</name>
        <dbReference type="ChEBI" id="CHEBI:29105"/>
    </ligand>
</feature>
<comment type="caution">
    <text evidence="6">The sequence shown here is derived from an EMBL/GenBank/DDBJ whole genome shotgun (WGS) entry which is preliminary data.</text>
</comment>
<protein>
    <recommendedName>
        <fullName evidence="5">Deacetylase sirtuin-type domain-containing protein</fullName>
    </recommendedName>
</protein>
<evidence type="ECO:0000259" key="5">
    <source>
        <dbReference type="PROSITE" id="PS50305"/>
    </source>
</evidence>
<dbReference type="SUPFAM" id="SSF52467">
    <property type="entry name" value="DHS-like NAD/FAD-binding domain"/>
    <property type="match status" value="1"/>
</dbReference>
<reference evidence="6 7" key="1">
    <citation type="submission" date="2016-11" db="EMBL/GenBank/DDBJ databases">
        <title>The macronuclear genome of Stentor coeruleus: a giant cell with tiny introns.</title>
        <authorList>
            <person name="Slabodnick M."/>
            <person name="Ruby J.G."/>
            <person name="Reiff S.B."/>
            <person name="Swart E.C."/>
            <person name="Gosai S."/>
            <person name="Prabakaran S."/>
            <person name="Witkowska E."/>
            <person name="Larue G.E."/>
            <person name="Fisher S."/>
            <person name="Freeman R.M."/>
            <person name="Gunawardena J."/>
            <person name="Chu W."/>
            <person name="Stover N.A."/>
            <person name="Gregory B.D."/>
            <person name="Nowacki M."/>
            <person name="Derisi J."/>
            <person name="Roy S.W."/>
            <person name="Marshall W.F."/>
            <person name="Sood P."/>
        </authorList>
    </citation>
    <scope>NUCLEOTIDE SEQUENCE [LARGE SCALE GENOMIC DNA]</scope>
    <source>
        <strain evidence="6">WM001</strain>
    </source>
</reference>
<evidence type="ECO:0000256" key="4">
    <source>
        <dbReference type="SAM" id="Coils"/>
    </source>
</evidence>
<feature type="coiled-coil region" evidence="4">
    <location>
        <begin position="81"/>
        <end position="108"/>
    </location>
</feature>
<accession>A0A1R2B2W1</accession>
<evidence type="ECO:0000313" key="6">
    <source>
        <dbReference type="EMBL" id="OMJ71089.1"/>
    </source>
</evidence>
<dbReference type="AlphaFoldDB" id="A0A1R2B2W1"/>
<keyword evidence="7" id="KW-1185">Reference proteome</keyword>
<dbReference type="PROSITE" id="PS50305">
    <property type="entry name" value="SIRTUIN"/>
    <property type="match status" value="1"/>
</dbReference>
<keyword evidence="3" id="KW-0479">Metal-binding</keyword>
<feature type="binding site" evidence="3">
    <location>
        <position position="349"/>
    </location>
    <ligand>
        <name>Zn(2+)</name>
        <dbReference type="ChEBI" id="CHEBI:29105"/>
    </ligand>
</feature>